<dbReference type="EMBL" id="FNAB01000023">
    <property type="protein sequence ID" value="SDE61598.1"/>
    <property type="molecule type" value="Genomic_DNA"/>
</dbReference>
<protein>
    <submittedName>
        <fullName evidence="3">Uncharacterized protein</fullName>
    </submittedName>
</protein>
<name>A0A1G7ED36_9NOCA</name>
<keyword evidence="2" id="KW-0472">Membrane</keyword>
<reference evidence="3 4" key="1">
    <citation type="submission" date="2016-10" db="EMBL/GenBank/DDBJ databases">
        <authorList>
            <person name="de Groot N.N."/>
        </authorList>
    </citation>
    <scope>NUCLEOTIDE SEQUENCE [LARGE SCALE GENOMIC DNA]</scope>
    <source>
        <strain evidence="3 4">JCM 11308</strain>
    </source>
</reference>
<dbReference type="Proteomes" id="UP000199417">
    <property type="component" value="Unassembled WGS sequence"/>
</dbReference>
<feature type="compositionally biased region" description="Basic and acidic residues" evidence="1">
    <location>
        <begin position="21"/>
        <end position="32"/>
    </location>
</feature>
<evidence type="ECO:0000313" key="4">
    <source>
        <dbReference type="Proteomes" id="UP000199417"/>
    </source>
</evidence>
<evidence type="ECO:0000256" key="1">
    <source>
        <dbReference type="SAM" id="MobiDB-lite"/>
    </source>
</evidence>
<evidence type="ECO:0000256" key="2">
    <source>
        <dbReference type="SAM" id="Phobius"/>
    </source>
</evidence>
<dbReference type="RefSeq" id="WP_139191325.1">
    <property type="nucleotide sequence ID" value="NZ_FNAB01000023.1"/>
</dbReference>
<sequence length="95" mass="9868">MSLLAYRTNHLPPADLQNTSSRHDRETNDQDNPRMPLALMVLCVVSGIAAAATVATGILGFAGNASGWSVVACIVVLTVSLAGLIVDGIRLPAQV</sequence>
<keyword evidence="2" id="KW-0812">Transmembrane</keyword>
<feature type="transmembrane region" description="Helical" evidence="2">
    <location>
        <begin position="37"/>
        <end position="62"/>
    </location>
</feature>
<keyword evidence="4" id="KW-1185">Reference proteome</keyword>
<evidence type="ECO:0000313" key="3">
    <source>
        <dbReference type="EMBL" id="SDE61598.1"/>
    </source>
</evidence>
<accession>A0A1G7ED36</accession>
<feature type="region of interest" description="Disordered" evidence="1">
    <location>
        <begin position="1"/>
        <end position="32"/>
    </location>
</feature>
<proteinExistence type="predicted"/>
<dbReference type="AlphaFoldDB" id="A0A1G7ED36"/>
<dbReference type="STRING" id="168276.SAMN05444580_12352"/>
<gene>
    <name evidence="3" type="ORF">SAMN05444580_12352</name>
</gene>
<feature type="transmembrane region" description="Helical" evidence="2">
    <location>
        <begin position="68"/>
        <end position="89"/>
    </location>
</feature>
<keyword evidence="2" id="KW-1133">Transmembrane helix</keyword>
<organism evidence="3 4">
    <name type="scientific">Rhodococcus tukisamuensis</name>
    <dbReference type="NCBI Taxonomy" id="168276"/>
    <lineage>
        <taxon>Bacteria</taxon>
        <taxon>Bacillati</taxon>
        <taxon>Actinomycetota</taxon>
        <taxon>Actinomycetes</taxon>
        <taxon>Mycobacteriales</taxon>
        <taxon>Nocardiaceae</taxon>
        <taxon>Rhodococcus</taxon>
    </lineage>
</organism>